<evidence type="ECO:0000313" key="2">
    <source>
        <dbReference type="EMBL" id="GFO50426.1"/>
    </source>
</evidence>
<evidence type="ECO:0000313" key="3">
    <source>
        <dbReference type="Proteomes" id="UP000735302"/>
    </source>
</evidence>
<dbReference type="EMBL" id="BLXT01008609">
    <property type="protein sequence ID" value="GFO50426.1"/>
    <property type="molecule type" value="Genomic_DNA"/>
</dbReference>
<sequence>MLEKGARLEKEGMQRKKIGFSFGFLLVFFFLITSPQQGDLRLAGPPLGQGASDVLESTTDFPNRSQGGLAIHGPPTPQKKKKKKKKIREIKIEEDKRI</sequence>
<feature type="region of interest" description="Disordered" evidence="1">
    <location>
        <begin position="41"/>
        <end position="98"/>
    </location>
</feature>
<name>A0AAV4E3B1_9GAST</name>
<feature type="compositionally biased region" description="Polar residues" evidence="1">
    <location>
        <begin position="55"/>
        <end position="66"/>
    </location>
</feature>
<dbReference type="Proteomes" id="UP000735302">
    <property type="component" value="Unassembled WGS sequence"/>
</dbReference>
<accession>A0AAV4E3B1</accession>
<protein>
    <submittedName>
        <fullName evidence="2">Uncharacterized protein</fullName>
    </submittedName>
</protein>
<dbReference type="AlphaFoldDB" id="A0AAV4E3B1"/>
<gene>
    <name evidence="2" type="ORF">PoB_007693100</name>
</gene>
<reference evidence="2 3" key="1">
    <citation type="journal article" date="2021" name="Elife">
        <title>Chloroplast acquisition without the gene transfer in kleptoplastic sea slugs, Plakobranchus ocellatus.</title>
        <authorList>
            <person name="Maeda T."/>
            <person name="Takahashi S."/>
            <person name="Yoshida T."/>
            <person name="Shimamura S."/>
            <person name="Takaki Y."/>
            <person name="Nagai Y."/>
            <person name="Toyoda A."/>
            <person name="Suzuki Y."/>
            <person name="Arimoto A."/>
            <person name="Ishii H."/>
            <person name="Satoh N."/>
            <person name="Nishiyama T."/>
            <person name="Hasebe M."/>
            <person name="Maruyama T."/>
            <person name="Minagawa J."/>
            <person name="Obokata J."/>
            <person name="Shigenobu S."/>
        </authorList>
    </citation>
    <scope>NUCLEOTIDE SEQUENCE [LARGE SCALE GENOMIC DNA]</scope>
</reference>
<proteinExistence type="predicted"/>
<feature type="compositionally biased region" description="Basic residues" evidence="1">
    <location>
        <begin position="78"/>
        <end position="88"/>
    </location>
</feature>
<feature type="compositionally biased region" description="Basic and acidic residues" evidence="1">
    <location>
        <begin position="89"/>
        <end position="98"/>
    </location>
</feature>
<organism evidence="2 3">
    <name type="scientific">Plakobranchus ocellatus</name>
    <dbReference type="NCBI Taxonomy" id="259542"/>
    <lineage>
        <taxon>Eukaryota</taxon>
        <taxon>Metazoa</taxon>
        <taxon>Spiralia</taxon>
        <taxon>Lophotrochozoa</taxon>
        <taxon>Mollusca</taxon>
        <taxon>Gastropoda</taxon>
        <taxon>Heterobranchia</taxon>
        <taxon>Euthyneura</taxon>
        <taxon>Panpulmonata</taxon>
        <taxon>Sacoglossa</taxon>
        <taxon>Placobranchoidea</taxon>
        <taxon>Plakobranchidae</taxon>
        <taxon>Plakobranchus</taxon>
    </lineage>
</organism>
<keyword evidence="3" id="KW-1185">Reference proteome</keyword>
<comment type="caution">
    <text evidence="2">The sequence shown here is derived from an EMBL/GenBank/DDBJ whole genome shotgun (WGS) entry which is preliminary data.</text>
</comment>
<evidence type="ECO:0000256" key="1">
    <source>
        <dbReference type="SAM" id="MobiDB-lite"/>
    </source>
</evidence>